<dbReference type="PANTHER" id="PTHR10151">
    <property type="entry name" value="ECTONUCLEOTIDE PYROPHOSPHATASE/PHOSPHODIESTERASE"/>
    <property type="match status" value="1"/>
</dbReference>
<proteinExistence type="predicted"/>
<dbReference type="EMBL" id="AM406670">
    <property type="protein sequence ID" value="CAL94267.1"/>
    <property type="molecule type" value="Genomic_DNA"/>
</dbReference>
<sequence length="391" mass="42895">MNHAPLQLPRDAVLPDYFERGLYPLAHGIQSWLAGQQVRPPFAERDTRVLVLLVIDGLGDALLHRFAEPRRSSLLAHRTGRITSVLPSTTASAVTSLLTGLAPATHGLTGWHIHDRRFGGVIAPLPMQRRGGGRLRAPFLLQRLFPYARNGARPRLPTTMVSPQDIAHSPFSRRHARGAGVRPYRGLDQLAGCVEDEVRRLRDTGGLVHAYYASFDAICHHYGCHSPQARDCFQRVDDCFSALLARLKGTGAELILTADHGFIDAPDEKRLRLERHPALQSMLAAPLFGERRLAFSLARAGAEPEIAAYARDHFGGKLVLVPSEHLVRAGLLGPGPAHRRLAERVGSHAWLMEPGWTVSDRVVGEVPPTMIGVHGGMTADEMWVPLIQASC</sequence>
<dbReference type="GO" id="GO:0016787">
    <property type="term" value="F:hydrolase activity"/>
    <property type="evidence" value="ECO:0007669"/>
    <property type="project" value="UniProtKB-ARBA"/>
</dbReference>
<dbReference type="InterPro" id="IPR017850">
    <property type="entry name" value="Alkaline_phosphatase_core_sf"/>
</dbReference>
<dbReference type="KEGG" id="azo:azo1650"/>
<dbReference type="PANTHER" id="PTHR10151:SF120">
    <property type="entry name" value="BIS(5'-ADENOSYL)-TRIPHOSPHATASE"/>
    <property type="match status" value="1"/>
</dbReference>
<keyword evidence="1" id="KW-0808">Transferase</keyword>
<dbReference type="OrthoDB" id="502398at2"/>
<dbReference type="HOGENOM" id="CLU_039939_1_0_4"/>
<dbReference type="eggNOG" id="COG1524">
    <property type="taxonomic scope" value="Bacteria"/>
</dbReference>
<evidence type="ECO:0000313" key="2">
    <source>
        <dbReference type="Proteomes" id="UP000002588"/>
    </source>
</evidence>
<dbReference type="GO" id="GO:0008483">
    <property type="term" value="F:transaminase activity"/>
    <property type="evidence" value="ECO:0007669"/>
    <property type="project" value="UniProtKB-KW"/>
</dbReference>
<dbReference type="SUPFAM" id="SSF53649">
    <property type="entry name" value="Alkaline phosphatase-like"/>
    <property type="match status" value="1"/>
</dbReference>
<protein>
    <submittedName>
        <fullName evidence="1">Phosphodiesterase protein</fullName>
        <ecNumber evidence="1">2.6.1.-</ecNumber>
    </submittedName>
</protein>
<dbReference type="Gene3D" id="3.40.720.10">
    <property type="entry name" value="Alkaline Phosphatase, subunit A"/>
    <property type="match status" value="1"/>
</dbReference>
<keyword evidence="2" id="KW-1185">Reference proteome</keyword>
<keyword evidence="1" id="KW-0032">Aminotransferase</keyword>
<evidence type="ECO:0000313" key="1">
    <source>
        <dbReference type="EMBL" id="CAL94267.1"/>
    </source>
</evidence>
<name>A1K612_AZOSB</name>
<dbReference type="KEGG" id="aoa:dqs_1778"/>
<dbReference type="AlphaFoldDB" id="A1K612"/>
<accession>A1K612</accession>
<dbReference type="Pfam" id="PF01663">
    <property type="entry name" value="Phosphodiest"/>
    <property type="match status" value="2"/>
</dbReference>
<dbReference type="STRING" id="62928.azo1650"/>
<dbReference type="EC" id="2.6.1.-" evidence="1"/>
<dbReference type="RefSeq" id="WP_011765383.1">
    <property type="nucleotide sequence ID" value="NC_008702.1"/>
</dbReference>
<dbReference type="Proteomes" id="UP000002588">
    <property type="component" value="Chromosome"/>
</dbReference>
<dbReference type="InterPro" id="IPR002591">
    <property type="entry name" value="Phosphodiest/P_Trfase"/>
</dbReference>
<reference evidence="1 2" key="1">
    <citation type="journal article" date="2006" name="Nat. Biotechnol.">
        <title>Complete genome of the mutualistic, N2-fixing grass endophyte Azoarcus sp. strain BH72.</title>
        <authorList>
            <person name="Krause A."/>
            <person name="Ramakumar A."/>
            <person name="Bartels D."/>
            <person name="Battistoni F."/>
            <person name="Bekel T."/>
            <person name="Boch J."/>
            <person name="Boehm M."/>
            <person name="Friedrich F."/>
            <person name="Hurek T."/>
            <person name="Krause L."/>
            <person name="Linke B."/>
            <person name="McHardy A.C."/>
            <person name="Sarkar A."/>
            <person name="Schneiker S."/>
            <person name="Syed A.A."/>
            <person name="Thauer R."/>
            <person name="Vorhoelter F.-J."/>
            <person name="Weidner S."/>
            <person name="Puehler A."/>
            <person name="Reinhold-Hurek B."/>
            <person name="Kaiser O."/>
            <person name="Goesmann A."/>
        </authorList>
    </citation>
    <scope>NUCLEOTIDE SEQUENCE [LARGE SCALE GENOMIC DNA]</scope>
    <source>
        <strain evidence="1 2">BH72</strain>
    </source>
</reference>
<organism evidence="1 2">
    <name type="scientific">Azoarcus sp. (strain BH72)</name>
    <dbReference type="NCBI Taxonomy" id="418699"/>
    <lineage>
        <taxon>Bacteria</taxon>
        <taxon>Pseudomonadati</taxon>
        <taxon>Pseudomonadota</taxon>
        <taxon>Betaproteobacteria</taxon>
        <taxon>Rhodocyclales</taxon>
        <taxon>Zoogloeaceae</taxon>
        <taxon>Azoarcus</taxon>
    </lineage>
</organism>
<gene>
    <name evidence="1" type="ordered locus">azo1650</name>
</gene>